<feature type="compositionally biased region" description="Basic and acidic residues" evidence="1">
    <location>
        <begin position="280"/>
        <end position="293"/>
    </location>
</feature>
<gene>
    <name evidence="2" type="ORF">SKAU_G00386660</name>
</gene>
<evidence type="ECO:0000313" key="2">
    <source>
        <dbReference type="EMBL" id="KAJ8335324.1"/>
    </source>
</evidence>
<dbReference type="EMBL" id="JAINUF010000020">
    <property type="protein sequence ID" value="KAJ8335324.1"/>
    <property type="molecule type" value="Genomic_DNA"/>
</dbReference>
<sequence>MAAFAEATRILFKIIQTTHHLQNTAVTGGKTVPPASLQRKMRELATLVRPASPTEDTMMKLAGNALNWLHTCMQILEEHYQEILQQLTERLKRIHLRNWPEAFQVATRWARKKFGRKLHRTTLDIAERTITPTNTQRSTTNTVSTSNRYAALADTPPPPPRTWRTMATAPQDRHQNQYQKEWPALRQTTSPRSPAPTQRRGHHGETGRKRTELAPHVYADLGRTLPGDTATTHGKAEENPPQKLAGSIPGGYQVGKEEVWKKTTPNHPGHSRKNNHTHKHSEEHYKHSLHEQQVHSTGRHPTTPTQDMEDHGHSTPGPAPEPVPKRVASPETDNFPQKPCTNMEERRVQENRGTPWGLGN</sequence>
<organism evidence="2 3">
    <name type="scientific">Synaphobranchus kaupii</name>
    <name type="common">Kaup's arrowtooth eel</name>
    <dbReference type="NCBI Taxonomy" id="118154"/>
    <lineage>
        <taxon>Eukaryota</taxon>
        <taxon>Metazoa</taxon>
        <taxon>Chordata</taxon>
        <taxon>Craniata</taxon>
        <taxon>Vertebrata</taxon>
        <taxon>Euteleostomi</taxon>
        <taxon>Actinopterygii</taxon>
        <taxon>Neopterygii</taxon>
        <taxon>Teleostei</taxon>
        <taxon>Anguilliformes</taxon>
        <taxon>Synaphobranchidae</taxon>
        <taxon>Synaphobranchus</taxon>
    </lineage>
</organism>
<accession>A0A9Q1ID58</accession>
<dbReference type="Proteomes" id="UP001152622">
    <property type="component" value="Chromosome 20"/>
</dbReference>
<feature type="compositionally biased region" description="Basic and acidic residues" evidence="1">
    <location>
        <begin position="203"/>
        <end position="213"/>
    </location>
</feature>
<keyword evidence="3" id="KW-1185">Reference proteome</keyword>
<feature type="compositionally biased region" description="Basic residues" evidence="1">
    <location>
        <begin position="269"/>
        <end position="279"/>
    </location>
</feature>
<dbReference type="AlphaFoldDB" id="A0A9Q1ID58"/>
<comment type="caution">
    <text evidence="2">The sequence shown here is derived from an EMBL/GenBank/DDBJ whole genome shotgun (WGS) entry which is preliminary data.</text>
</comment>
<proteinExistence type="predicted"/>
<protein>
    <submittedName>
        <fullName evidence="2">Uncharacterized protein</fullName>
    </submittedName>
</protein>
<reference evidence="2" key="1">
    <citation type="journal article" date="2023" name="Science">
        <title>Genome structures resolve the early diversification of teleost fishes.</title>
        <authorList>
            <person name="Parey E."/>
            <person name="Louis A."/>
            <person name="Montfort J."/>
            <person name="Bouchez O."/>
            <person name="Roques C."/>
            <person name="Iampietro C."/>
            <person name="Lluch J."/>
            <person name="Castinel A."/>
            <person name="Donnadieu C."/>
            <person name="Desvignes T."/>
            <person name="Floi Bucao C."/>
            <person name="Jouanno E."/>
            <person name="Wen M."/>
            <person name="Mejri S."/>
            <person name="Dirks R."/>
            <person name="Jansen H."/>
            <person name="Henkel C."/>
            <person name="Chen W.J."/>
            <person name="Zahm M."/>
            <person name="Cabau C."/>
            <person name="Klopp C."/>
            <person name="Thompson A.W."/>
            <person name="Robinson-Rechavi M."/>
            <person name="Braasch I."/>
            <person name="Lecointre G."/>
            <person name="Bobe J."/>
            <person name="Postlethwait J.H."/>
            <person name="Berthelot C."/>
            <person name="Roest Crollius H."/>
            <person name="Guiguen Y."/>
        </authorList>
    </citation>
    <scope>NUCLEOTIDE SEQUENCE</scope>
    <source>
        <strain evidence="2">WJC10195</strain>
    </source>
</reference>
<name>A0A9Q1ID58_SYNKA</name>
<feature type="compositionally biased region" description="Polar residues" evidence="1">
    <location>
        <begin position="294"/>
        <end position="306"/>
    </location>
</feature>
<feature type="compositionally biased region" description="Low complexity" evidence="1">
    <location>
        <begin position="134"/>
        <end position="154"/>
    </location>
</feature>
<feature type="compositionally biased region" description="Polar residues" evidence="1">
    <location>
        <begin position="186"/>
        <end position="196"/>
    </location>
</feature>
<evidence type="ECO:0000313" key="3">
    <source>
        <dbReference type="Proteomes" id="UP001152622"/>
    </source>
</evidence>
<evidence type="ECO:0000256" key="1">
    <source>
        <dbReference type="SAM" id="MobiDB-lite"/>
    </source>
</evidence>
<feature type="region of interest" description="Disordered" evidence="1">
    <location>
        <begin position="134"/>
        <end position="360"/>
    </location>
</feature>